<dbReference type="SUPFAM" id="SSF53474">
    <property type="entry name" value="alpha/beta-Hydrolases"/>
    <property type="match status" value="1"/>
</dbReference>
<dbReference type="KEGG" id="tpal:117653769"/>
<dbReference type="OrthoDB" id="1735038at2759"/>
<dbReference type="Proteomes" id="UP000515158">
    <property type="component" value="Unplaced"/>
</dbReference>
<dbReference type="RefSeq" id="XP_034255545.1">
    <property type="nucleotide sequence ID" value="XM_034399654.1"/>
</dbReference>
<feature type="signal peptide" evidence="6">
    <location>
        <begin position="1"/>
        <end position="21"/>
    </location>
</feature>
<dbReference type="PANTHER" id="PTHR11010">
    <property type="entry name" value="PROTEASE S28 PRO-X CARBOXYPEPTIDASE-RELATED"/>
    <property type="match status" value="1"/>
</dbReference>
<keyword evidence="3 6" id="KW-0732">Signal</keyword>
<evidence type="ECO:0000256" key="2">
    <source>
        <dbReference type="ARBA" id="ARBA00022670"/>
    </source>
</evidence>
<evidence type="ECO:0000256" key="1">
    <source>
        <dbReference type="ARBA" id="ARBA00011079"/>
    </source>
</evidence>
<dbReference type="PANTHER" id="PTHR11010:SF5">
    <property type="entry name" value="RE36938P-RELATED"/>
    <property type="match status" value="1"/>
</dbReference>
<dbReference type="GO" id="GO:0006508">
    <property type="term" value="P:proteolysis"/>
    <property type="evidence" value="ECO:0007669"/>
    <property type="project" value="UniProtKB-KW"/>
</dbReference>
<gene>
    <name evidence="8 9" type="primary">LOC117653769</name>
</gene>
<keyword evidence="4" id="KW-0378">Hydrolase</keyword>
<evidence type="ECO:0000313" key="9">
    <source>
        <dbReference type="RefSeq" id="XP_034255545.1"/>
    </source>
</evidence>
<dbReference type="RefSeq" id="XP_034255544.1">
    <property type="nucleotide sequence ID" value="XM_034399653.1"/>
</dbReference>
<sequence>MLVLRVAVLLLLGAATAPSQQTPIESADKVPVLEAVRNRFDHRLLRFVPPPPLVPPTGRAQVQELYMDQILDHYNPNDKRTWKQRYFARSDLYQPGGPVFIFIGGEGQESAGSLMDYTLFITYLAENFGAKTYDLEHRFYGKSHPLPDLTTASLQYLSADQALADLAYFIEYLTETGGIVQGQQIVVFGGSYPGNLAAWARYKYPHLIRAAISSSAPVHAKADFIEYMEVVGRSMTTKAGQWCFDNVKKATDRIVQLLQTAAGYQQVRDTFRVGSDLVAKLDLDAFFETLSGPFAHAVQYNRDSTPQSTSNIKYICSFMSGNLTPDQAMAKLANLVLGKNNIPGIYYDWSYRSSITGLQNTAYTQDGEGIYGSSRQWIYQTCSEFGYYQTYSAGDTPFPKGFYDVSYNYQLCKDVYGTSFDKDEINAAVKRTNLFFGDRAPDVTNVFFLNGNIDPWYPLGILGNLSRNAPAVLIDGGSHCADMDYPNAMNDSPYISAAHTKVFDFLRNVLLEEPNSDPGAI</sequence>
<evidence type="ECO:0000313" key="8">
    <source>
        <dbReference type="RefSeq" id="XP_034255544.1"/>
    </source>
</evidence>
<proteinExistence type="inferred from homology"/>
<dbReference type="GO" id="GO:0008239">
    <property type="term" value="F:dipeptidyl-peptidase activity"/>
    <property type="evidence" value="ECO:0007669"/>
    <property type="project" value="TreeGrafter"/>
</dbReference>
<dbReference type="InterPro" id="IPR029058">
    <property type="entry name" value="AB_hydrolase_fold"/>
</dbReference>
<keyword evidence="7" id="KW-1185">Reference proteome</keyword>
<dbReference type="Gene3D" id="3.40.50.1820">
    <property type="entry name" value="alpha/beta hydrolase"/>
    <property type="match status" value="1"/>
</dbReference>
<name>A0A6P9ADV5_THRPL</name>
<accession>A0A6P9ADV5</accession>
<comment type="similarity">
    <text evidence="1">Belongs to the peptidase S28 family.</text>
</comment>
<dbReference type="GeneID" id="117653769"/>
<evidence type="ECO:0000256" key="4">
    <source>
        <dbReference type="ARBA" id="ARBA00022801"/>
    </source>
</evidence>
<keyword evidence="5" id="KW-0325">Glycoprotein</keyword>
<dbReference type="Pfam" id="PF05577">
    <property type="entry name" value="Peptidase_S28"/>
    <property type="match status" value="1"/>
</dbReference>
<feature type="chain" id="PRO_5044654970" evidence="6">
    <location>
        <begin position="22"/>
        <end position="521"/>
    </location>
</feature>
<reference evidence="8 9" key="1">
    <citation type="submission" date="2025-04" db="UniProtKB">
        <authorList>
            <consortium name="RefSeq"/>
        </authorList>
    </citation>
    <scope>IDENTIFICATION</scope>
    <source>
        <tissue evidence="8 9">Total insect</tissue>
    </source>
</reference>
<evidence type="ECO:0000256" key="3">
    <source>
        <dbReference type="ARBA" id="ARBA00022729"/>
    </source>
</evidence>
<evidence type="ECO:0000256" key="6">
    <source>
        <dbReference type="SAM" id="SignalP"/>
    </source>
</evidence>
<dbReference type="AlphaFoldDB" id="A0A6P9ADV5"/>
<keyword evidence="2 8" id="KW-0645">Protease</keyword>
<evidence type="ECO:0000256" key="5">
    <source>
        <dbReference type="ARBA" id="ARBA00023180"/>
    </source>
</evidence>
<evidence type="ECO:0000313" key="7">
    <source>
        <dbReference type="Proteomes" id="UP000515158"/>
    </source>
</evidence>
<protein>
    <submittedName>
        <fullName evidence="8 9">Serine protease K12H4.7</fullName>
    </submittedName>
</protein>
<dbReference type="GO" id="GO:0070008">
    <property type="term" value="F:serine-type exopeptidase activity"/>
    <property type="evidence" value="ECO:0007669"/>
    <property type="project" value="InterPro"/>
</dbReference>
<dbReference type="InterPro" id="IPR042269">
    <property type="entry name" value="Ser_carbopepase_S28_SKS"/>
</dbReference>
<organism evidence="8">
    <name type="scientific">Thrips palmi</name>
    <name type="common">Melon thrips</name>
    <dbReference type="NCBI Taxonomy" id="161013"/>
    <lineage>
        <taxon>Eukaryota</taxon>
        <taxon>Metazoa</taxon>
        <taxon>Ecdysozoa</taxon>
        <taxon>Arthropoda</taxon>
        <taxon>Hexapoda</taxon>
        <taxon>Insecta</taxon>
        <taxon>Pterygota</taxon>
        <taxon>Neoptera</taxon>
        <taxon>Paraneoptera</taxon>
        <taxon>Thysanoptera</taxon>
        <taxon>Terebrantia</taxon>
        <taxon>Thripoidea</taxon>
        <taxon>Thripidae</taxon>
        <taxon>Thrips</taxon>
    </lineage>
</organism>
<dbReference type="InterPro" id="IPR008758">
    <property type="entry name" value="Peptidase_S28"/>
</dbReference>
<dbReference type="Gene3D" id="1.20.120.980">
    <property type="entry name" value="Serine carboxypeptidase S28, SKS domain"/>
    <property type="match status" value="1"/>
</dbReference>